<accession>A0A1R3KF81</accession>
<proteinExistence type="predicted"/>
<comment type="caution">
    <text evidence="1">The sequence shown here is derived from an EMBL/GenBank/DDBJ whole genome shotgun (WGS) entry which is preliminary data.</text>
</comment>
<sequence>MEDEGLEEESKIVFHVDYLGDSEWDKGWRIAEEYLKFVGADDEAHSQLVGIEVPNGERGGGNKITVCH</sequence>
<evidence type="ECO:0000313" key="2">
    <source>
        <dbReference type="Proteomes" id="UP000187203"/>
    </source>
</evidence>
<dbReference type="EMBL" id="AWUE01013904">
    <property type="protein sequence ID" value="OMP05688.1"/>
    <property type="molecule type" value="Genomic_DNA"/>
</dbReference>
<organism evidence="1 2">
    <name type="scientific">Corchorus olitorius</name>
    <dbReference type="NCBI Taxonomy" id="93759"/>
    <lineage>
        <taxon>Eukaryota</taxon>
        <taxon>Viridiplantae</taxon>
        <taxon>Streptophyta</taxon>
        <taxon>Embryophyta</taxon>
        <taxon>Tracheophyta</taxon>
        <taxon>Spermatophyta</taxon>
        <taxon>Magnoliopsida</taxon>
        <taxon>eudicotyledons</taxon>
        <taxon>Gunneridae</taxon>
        <taxon>Pentapetalae</taxon>
        <taxon>rosids</taxon>
        <taxon>malvids</taxon>
        <taxon>Malvales</taxon>
        <taxon>Malvaceae</taxon>
        <taxon>Grewioideae</taxon>
        <taxon>Apeibeae</taxon>
        <taxon>Corchorus</taxon>
    </lineage>
</organism>
<name>A0A1R3KF81_9ROSI</name>
<dbReference type="Proteomes" id="UP000187203">
    <property type="component" value="Unassembled WGS sequence"/>
</dbReference>
<keyword evidence="2" id="KW-1185">Reference proteome</keyword>
<evidence type="ECO:0000313" key="1">
    <source>
        <dbReference type="EMBL" id="OMP05688.1"/>
    </source>
</evidence>
<protein>
    <submittedName>
        <fullName evidence="1">Uncharacterized protein</fullName>
    </submittedName>
</protein>
<dbReference type="AlphaFoldDB" id="A0A1R3KF81"/>
<gene>
    <name evidence="1" type="ORF">COLO4_08642</name>
</gene>
<reference evidence="2" key="1">
    <citation type="submission" date="2013-09" db="EMBL/GenBank/DDBJ databases">
        <title>Corchorus olitorius genome sequencing.</title>
        <authorList>
            <person name="Alam M."/>
            <person name="Haque M.S."/>
            <person name="Islam M.S."/>
            <person name="Emdad E.M."/>
            <person name="Islam M.M."/>
            <person name="Ahmed B."/>
            <person name="Halim A."/>
            <person name="Hossen Q.M.M."/>
            <person name="Hossain M.Z."/>
            <person name="Ahmed R."/>
            <person name="Khan M.M."/>
            <person name="Islam R."/>
            <person name="Rashid M.M."/>
            <person name="Khan S.A."/>
            <person name="Rahman M.S."/>
            <person name="Alam M."/>
            <person name="Yahiya A.S."/>
            <person name="Khan M.S."/>
            <person name="Azam M.S."/>
            <person name="Haque T."/>
            <person name="Lashkar M.Z.H."/>
            <person name="Akhand A.I."/>
            <person name="Morshed G."/>
            <person name="Roy S."/>
            <person name="Uddin K.S."/>
            <person name="Rabeya T."/>
            <person name="Hossain A.S."/>
            <person name="Chowdhury A."/>
            <person name="Snigdha A.R."/>
            <person name="Mortoza M.S."/>
            <person name="Matin S.A."/>
            <person name="Hoque S.M.E."/>
            <person name="Islam M.K."/>
            <person name="Roy D.K."/>
            <person name="Haider R."/>
            <person name="Moosa M.M."/>
            <person name="Elias S.M."/>
            <person name="Hasan A.M."/>
            <person name="Jahan S."/>
            <person name="Shafiuddin M."/>
            <person name="Mahmood N."/>
            <person name="Shommy N.S."/>
        </authorList>
    </citation>
    <scope>NUCLEOTIDE SEQUENCE [LARGE SCALE GENOMIC DNA]</scope>
    <source>
        <strain evidence="2">cv. O-4</strain>
    </source>
</reference>